<proteinExistence type="inferred from homology"/>
<dbReference type="GO" id="GO:0005737">
    <property type="term" value="C:cytoplasm"/>
    <property type="evidence" value="ECO:0007669"/>
    <property type="project" value="UniProtKB-SubCell"/>
</dbReference>
<dbReference type="InterPro" id="IPR011009">
    <property type="entry name" value="Kinase-like_dom_sf"/>
</dbReference>
<evidence type="ECO:0000256" key="1">
    <source>
        <dbReference type="ARBA" id="ARBA00004496"/>
    </source>
</evidence>
<evidence type="ECO:0000313" key="13">
    <source>
        <dbReference type="Proteomes" id="UP000236959"/>
    </source>
</evidence>
<evidence type="ECO:0000259" key="11">
    <source>
        <dbReference type="Pfam" id="PF01636"/>
    </source>
</evidence>
<keyword evidence="13" id="KW-1185">Reference proteome</keyword>
<dbReference type="InterPro" id="IPR003442">
    <property type="entry name" value="T6A_TsaE"/>
</dbReference>
<dbReference type="GO" id="GO:0002949">
    <property type="term" value="P:tRNA threonylcarbamoyladenosine modification"/>
    <property type="evidence" value="ECO:0007669"/>
    <property type="project" value="InterPro"/>
</dbReference>
<evidence type="ECO:0000313" key="12">
    <source>
        <dbReference type="EMBL" id="POF34113.1"/>
    </source>
</evidence>
<dbReference type="Gene3D" id="3.90.1200.10">
    <property type="match status" value="1"/>
</dbReference>
<evidence type="ECO:0000256" key="9">
    <source>
        <dbReference type="ARBA" id="ARBA00022842"/>
    </source>
</evidence>
<keyword evidence="9" id="KW-0460">Magnesium</keyword>
<name>A0A2S3V2V3_9HYPH</name>
<keyword evidence="5" id="KW-0819">tRNA processing</keyword>
<sequence>MADRDPKQLPASFLTMDIPDEAATRQIANDLALVLKAGDVVCLSGDLGAGKSTFTRALLRSFAGDPELEVPSPTFTLVQTYTFDRFDLSHFDLYRLEDPEELEELGLDELLQTGAALIEWPEMAGGLLPQDALWIRIGQPDEDTDARGFSFCSTAPQWRQRLELTRDIRAFVEQTEFHGAGRRFLAGDASLRTFETVEAGDRTAVLMRWPFQSGAVSETVRTYMQKVHLAQDCRAVIAIGGELRGHGFLAPQVFAADPEKGLVLSGYLGSETIVRNEEPVPERYRAAVDVLARMHGIAWPDTVDTGEGTTYEVPVYSPEALITEASLFLDWYVPETTGGPADEGTRKDFEALWRAALDGLEDAQRGWVLRDFHSPNLLWQQGAAGTDRIGLIDFQDTVIGPVAYDLASLTFDARADIAPELETALLEAYLSARENQASGFDKAGFSRAYAVMAAQRISKILGIFVRLARRDHKPAYLAHLPRMQSYLDRVLDRPAMSDLKDWYARYRP</sequence>
<evidence type="ECO:0000256" key="6">
    <source>
        <dbReference type="ARBA" id="ARBA00022723"/>
    </source>
</evidence>
<evidence type="ECO:0000256" key="8">
    <source>
        <dbReference type="ARBA" id="ARBA00022840"/>
    </source>
</evidence>
<evidence type="ECO:0000256" key="5">
    <source>
        <dbReference type="ARBA" id="ARBA00022694"/>
    </source>
</evidence>
<evidence type="ECO:0000256" key="2">
    <source>
        <dbReference type="ARBA" id="ARBA00007599"/>
    </source>
</evidence>
<feature type="domain" description="Aminoglycoside phosphotransferase" evidence="11">
    <location>
        <begin position="183"/>
        <end position="433"/>
    </location>
</feature>
<dbReference type="Pfam" id="PF02367">
    <property type="entry name" value="TsaE"/>
    <property type="match status" value="1"/>
</dbReference>
<dbReference type="Gene3D" id="3.30.200.20">
    <property type="entry name" value="Phosphorylase Kinase, domain 1"/>
    <property type="match status" value="1"/>
</dbReference>
<protein>
    <recommendedName>
        <fullName evidence="3">tRNA threonylcarbamoyladenosine biosynthesis protein TsaE</fullName>
    </recommendedName>
    <alternativeName>
        <fullName evidence="10">t(6)A37 threonylcarbamoyladenosine biosynthesis protein TsaE</fullName>
    </alternativeName>
</protein>
<dbReference type="PIRSF" id="PIRSF036599">
    <property type="entry name" value="AtpPhos"/>
    <property type="match status" value="1"/>
</dbReference>
<dbReference type="Proteomes" id="UP000236959">
    <property type="component" value="Unassembled WGS sequence"/>
</dbReference>
<reference evidence="12 13" key="1">
    <citation type="submission" date="2018-01" db="EMBL/GenBank/DDBJ databases">
        <title>Genomic Encyclopedia of Archaeal and Bacterial Type Strains, Phase II (KMG-II): from individual species to whole genera.</title>
        <authorList>
            <person name="Goeker M."/>
        </authorList>
    </citation>
    <scope>NUCLEOTIDE SEQUENCE [LARGE SCALE GENOMIC DNA]</scope>
    <source>
        <strain evidence="12 13">DSM 17023</strain>
    </source>
</reference>
<dbReference type="InterPro" id="IPR002575">
    <property type="entry name" value="Aminoglycoside_PTrfase"/>
</dbReference>
<keyword evidence="7" id="KW-0547">Nucleotide-binding</keyword>
<evidence type="ECO:0000256" key="4">
    <source>
        <dbReference type="ARBA" id="ARBA00022490"/>
    </source>
</evidence>
<evidence type="ECO:0000256" key="3">
    <source>
        <dbReference type="ARBA" id="ARBA00019010"/>
    </source>
</evidence>
<keyword evidence="4" id="KW-0963">Cytoplasm</keyword>
<keyword evidence="8" id="KW-0067">ATP-binding</keyword>
<evidence type="ECO:0000256" key="7">
    <source>
        <dbReference type="ARBA" id="ARBA00022741"/>
    </source>
</evidence>
<dbReference type="PANTHER" id="PTHR33540:SF2">
    <property type="entry name" value="TRNA THREONYLCARBAMOYLADENOSINE BIOSYNTHESIS PROTEIN TSAE"/>
    <property type="match status" value="1"/>
</dbReference>
<dbReference type="GO" id="GO:0005524">
    <property type="term" value="F:ATP binding"/>
    <property type="evidence" value="ECO:0007669"/>
    <property type="project" value="UniProtKB-KW"/>
</dbReference>
<dbReference type="PANTHER" id="PTHR33540">
    <property type="entry name" value="TRNA THREONYLCARBAMOYLADENOSINE BIOSYNTHESIS PROTEIN TSAE"/>
    <property type="match status" value="1"/>
</dbReference>
<organism evidence="12 13">
    <name type="scientific">Roseibium marinum</name>
    <dbReference type="NCBI Taxonomy" id="281252"/>
    <lineage>
        <taxon>Bacteria</taxon>
        <taxon>Pseudomonadati</taxon>
        <taxon>Pseudomonadota</taxon>
        <taxon>Alphaproteobacteria</taxon>
        <taxon>Hyphomicrobiales</taxon>
        <taxon>Stappiaceae</taxon>
        <taxon>Roseibium</taxon>
    </lineage>
</organism>
<dbReference type="Gene3D" id="3.40.50.300">
    <property type="entry name" value="P-loop containing nucleotide triphosphate hydrolases"/>
    <property type="match status" value="1"/>
</dbReference>
<gene>
    <name evidence="12" type="ORF">CLV41_101564</name>
</gene>
<dbReference type="NCBIfam" id="TIGR00150">
    <property type="entry name" value="T6A_YjeE"/>
    <property type="match status" value="1"/>
</dbReference>
<dbReference type="AlphaFoldDB" id="A0A2S3V2V3"/>
<dbReference type="RefSeq" id="WP_103220741.1">
    <property type="nucleotide sequence ID" value="NZ_PPCN01000001.1"/>
</dbReference>
<comment type="similarity">
    <text evidence="2">Belongs to the TsaE family.</text>
</comment>
<accession>A0A2S3V2V3</accession>
<dbReference type="SUPFAM" id="SSF52540">
    <property type="entry name" value="P-loop containing nucleoside triphosphate hydrolases"/>
    <property type="match status" value="1"/>
</dbReference>
<dbReference type="InterPro" id="IPR012180">
    <property type="entry name" value="Bifunc_ATPase/PTrfase"/>
</dbReference>
<evidence type="ECO:0000256" key="10">
    <source>
        <dbReference type="ARBA" id="ARBA00032441"/>
    </source>
</evidence>
<dbReference type="SUPFAM" id="SSF56112">
    <property type="entry name" value="Protein kinase-like (PK-like)"/>
    <property type="match status" value="1"/>
</dbReference>
<dbReference type="GO" id="GO:0046872">
    <property type="term" value="F:metal ion binding"/>
    <property type="evidence" value="ECO:0007669"/>
    <property type="project" value="UniProtKB-KW"/>
</dbReference>
<comment type="subcellular location">
    <subcellularLocation>
        <location evidence="1">Cytoplasm</location>
    </subcellularLocation>
</comment>
<keyword evidence="6" id="KW-0479">Metal-binding</keyword>
<dbReference type="OrthoDB" id="9809275at2"/>
<dbReference type="Pfam" id="PF01636">
    <property type="entry name" value="APH"/>
    <property type="match status" value="1"/>
</dbReference>
<dbReference type="EMBL" id="PPCN01000001">
    <property type="protein sequence ID" value="POF34113.1"/>
    <property type="molecule type" value="Genomic_DNA"/>
</dbReference>
<comment type="caution">
    <text evidence="12">The sequence shown here is derived from an EMBL/GenBank/DDBJ whole genome shotgun (WGS) entry which is preliminary data.</text>
</comment>
<dbReference type="InterPro" id="IPR027417">
    <property type="entry name" value="P-loop_NTPase"/>
</dbReference>